<dbReference type="Pfam" id="PF01061">
    <property type="entry name" value="ABC2_membrane"/>
    <property type="match status" value="1"/>
</dbReference>
<evidence type="ECO:0000256" key="2">
    <source>
        <dbReference type="ARBA" id="ARBA00022448"/>
    </source>
</evidence>
<evidence type="ECO:0000256" key="3">
    <source>
        <dbReference type="ARBA" id="ARBA00022692"/>
    </source>
</evidence>
<evidence type="ECO:0000256" key="6">
    <source>
        <dbReference type="ARBA" id="ARBA00022989"/>
    </source>
</evidence>
<reference evidence="9 10" key="1">
    <citation type="submission" date="2024-02" db="EMBL/GenBank/DDBJ databases">
        <title>De novo assembly and annotation of 12 fungi associated with fruit tree decline syndrome in Ontario, Canada.</title>
        <authorList>
            <person name="Sulman M."/>
            <person name="Ellouze W."/>
            <person name="Ilyukhin E."/>
        </authorList>
    </citation>
    <scope>NUCLEOTIDE SEQUENCE [LARGE SCALE GENOMIC DNA]</scope>
    <source>
        <strain evidence="9 10">M1-105</strain>
    </source>
</reference>
<organism evidence="9 10">
    <name type="scientific">Neofusicoccum ribis</name>
    <dbReference type="NCBI Taxonomy" id="45134"/>
    <lineage>
        <taxon>Eukaryota</taxon>
        <taxon>Fungi</taxon>
        <taxon>Dikarya</taxon>
        <taxon>Ascomycota</taxon>
        <taxon>Pezizomycotina</taxon>
        <taxon>Dothideomycetes</taxon>
        <taxon>Dothideomycetes incertae sedis</taxon>
        <taxon>Botryosphaeriales</taxon>
        <taxon>Botryosphaeriaceae</taxon>
        <taxon>Neofusicoccum</taxon>
    </lineage>
</organism>
<dbReference type="SMART" id="SM00382">
    <property type="entry name" value="AAA"/>
    <property type="match status" value="1"/>
</dbReference>
<dbReference type="PROSITE" id="PS00211">
    <property type="entry name" value="ABC_TRANSPORTER_1"/>
    <property type="match status" value="1"/>
</dbReference>
<evidence type="ECO:0000256" key="4">
    <source>
        <dbReference type="ARBA" id="ARBA00022741"/>
    </source>
</evidence>
<feature type="domain" description="ABC transporter" evidence="8">
    <location>
        <begin position="1"/>
        <end position="212"/>
    </location>
</feature>
<keyword evidence="2" id="KW-0813">Transport</keyword>
<keyword evidence="7" id="KW-0472">Membrane</keyword>
<evidence type="ECO:0000256" key="1">
    <source>
        <dbReference type="ARBA" id="ARBA00004141"/>
    </source>
</evidence>
<dbReference type="PANTHER" id="PTHR19241">
    <property type="entry name" value="ATP-BINDING CASSETTE TRANSPORTER"/>
    <property type="match status" value="1"/>
</dbReference>
<dbReference type="InterPro" id="IPR017871">
    <property type="entry name" value="ABC_transporter-like_CS"/>
</dbReference>
<comment type="subcellular location">
    <subcellularLocation>
        <location evidence="1">Membrane</location>
        <topology evidence="1">Multi-pass membrane protein</topology>
    </subcellularLocation>
</comment>
<dbReference type="InterPro" id="IPR027417">
    <property type="entry name" value="P-loop_NTPase"/>
</dbReference>
<sequence length="401" mass="44408">MDSSRTLLHGFSGVVGSGEILLVVGKPGTGCTTFLKTLANMREEYKDTTGEITYSGRPANVAKTLHFAIRGIWGAKASKATIDTAVNTLAQCYGLNHVLKTKDGNEAIRGVSGGERRRVSLAEAMATCPDVLCFDNPTNGLDSSTALEFVQMMREFTNQHGCATAMSVYQGSNSKVPLFDKVLVISAGRQIFYGKASEAKEYFEGLGFVCPERTTITDFLNSMTAEPELRHVRDGCQYRVPTTPVQFEEAFRNSGHYKAILDGIASVKSQEQPASPKRQVYALPLYRQVIACSLRQFRVLITDTSAWMIEAIYIIVQSFVLGSSLINTVLVPALQSMSEFNGIFAQRPLVIRQKRYRFYRPIDYGLGLVLTDAVWKIVAIAYNIPQYFLTGFQRSTDKFLT</sequence>
<protein>
    <recommendedName>
        <fullName evidence="8">ABC transporter domain-containing protein</fullName>
    </recommendedName>
</protein>
<keyword evidence="10" id="KW-1185">Reference proteome</keyword>
<comment type="caution">
    <text evidence="9">The sequence shown here is derived from an EMBL/GenBank/DDBJ whole genome shotgun (WGS) entry which is preliminary data.</text>
</comment>
<dbReference type="InterPro" id="IPR013525">
    <property type="entry name" value="ABC2_TM"/>
</dbReference>
<evidence type="ECO:0000313" key="10">
    <source>
        <dbReference type="Proteomes" id="UP001521116"/>
    </source>
</evidence>
<evidence type="ECO:0000256" key="5">
    <source>
        <dbReference type="ARBA" id="ARBA00022840"/>
    </source>
</evidence>
<dbReference type="SUPFAM" id="SSF52540">
    <property type="entry name" value="P-loop containing nucleoside triphosphate hydrolases"/>
    <property type="match status" value="1"/>
</dbReference>
<name>A0ABR3TB27_9PEZI</name>
<dbReference type="Pfam" id="PF00005">
    <property type="entry name" value="ABC_tran"/>
    <property type="match status" value="1"/>
</dbReference>
<dbReference type="Proteomes" id="UP001521116">
    <property type="component" value="Unassembled WGS sequence"/>
</dbReference>
<evidence type="ECO:0000256" key="7">
    <source>
        <dbReference type="ARBA" id="ARBA00023136"/>
    </source>
</evidence>
<keyword evidence="5" id="KW-0067">ATP-binding</keyword>
<gene>
    <name evidence="9" type="ORF">SLS56_001188</name>
</gene>
<keyword evidence="4" id="KW-0547">Nucleotide-binding</keyword>
<keyword evidence="3" id="KW-0812">Transmembrane</keyword>
<proteinExistence type="predicted"/>
<keyword evidence="6" id="KW-1133">Transmembrane helix</keyword>
<accession>A0ABR3TB27</accession>
<evidence type="ECO:0000259" key="8">
    <source>
        <dbReference type="PROSITE" id="PS50893"/>
    </source>
</evidence>
<dbReference type="EMBL" id="JAJVDC020000006">
    <property type="protein sequence ID" value="KAL1636603.1"/>
    <property type="molecule type" value="Genomic_DNA"/>
</dbReference>
<dbReference type="Gene3D" id="3.40.50.300">
    <property type="entry name" value="P-loop containing nucleotide triphosphate hydrolases"/>
    <property type="match status" value="2"/>
</dbReference>
<dbReference type="InterPro" id="IPR003593">
    <property type="entry name" value="AAA+_ATPase"/>
</dbReference>
<evidence type="ECO:0000313" key="9">
    <source>
        <dbReference type="EMBL" id="KAL1636603.1"/>
    </source>
</evidence>
<dbReference type="InterPro" id="IPR003439">
    <property type="entry name" value="ABC_transporter-like_ATP-bd"/>
</dbReference>
<dbReference type="PROSITE" id="PS50893">
    <property type="entry name" value="ABC_TRANSPORTER_2"/>
    <property type="match status" value="1"/>
</dbReference>